<reference evidence="1 2" key="1">
    <citation type="journal article" date="2006" name="Science">
        <title>The genome of black cottonwood, Populus trichocarpa (Torr. &amp; Gray).</title>
        <authorList>
            <person name="Tuskan G.A."/>
            <person name="Difazio S."/>
            <person name="Jansson S."/>
            <person name="Bohlmann J."/>
            <person name="Grigoriev I."/>
            <person name="Hellsten U."/>
            <person name="Putnam N."/>
            <person name="Ralph S."/>
            <person name="Rombauts S."/>
            <person name="Salamov A."/>
            <person name="Schein J."/>
            <person name="Sterck L."/>
            <person name="Aerts A."/>
            <person name="Bhalerao R.R."/>
            <person name="Bhalerao R.P."/>
            <person name="Blaudez D."/>
            <person name="Boerjan W."/>
            <person name="Brun A."/>
            <person name="Brunner A."/>
            <person name="Busov V."/>
            <person name="Campbell M."/>
            <person name="Carlson J."/>
            <person name="Chalot M."/>
            <person name="Chapman J."/>
            <person name="Chen G.L."/>
            <person name="Cooper D."/>
            <person name="Coutinho P.M."/>
            <person name="Couturier J."/>
            <person name="Covert S."/>
            <person name="Cronk Q."/>
            <person name="Cunningham R."/>
            <person name="Davis J."/>
            <person name="Degroeve S."/>
            <person name="Dejardin A."/>
            <person name="Depamphilis C."/>
            <person name="Detter J."/>
            <person name="Dirks B."/>
            <person name="Dubchak I."/>
            <person name="Duplessis S."/>
            <person name="Ehlting J."/>
            <person name="Ellis B."/>
            <person name="Gendler K."/>
            <person name="Goodstein D."/>
            <person name="Gribskov M."/>
            <person name="Grimwood J."/>
            <person name="Groover A."/>
            <person name="Gunter L."/>
            <person name="Hamberger B."/>
            <person name="Heinze B."/>
            <person name="Helariutta Y."/>
            <person name="Henrissat B."/>
            <person name="Holligan D."/>
            <person name="Holt R."/>
            <person name="Huang W."/>
            <person name="Islam-Faridi N."/>
            <person name="Jones S."/>
            <person name="Jones-Rhoades M."/>
            <person name="Jorgensen R."/>
            <person name="Joshi C."/>
            <person name="Kangasjarvi J."/>
            <person name="Karlsson J."/>
            <person name="Kelleher C."/>
            <person name="Kirkpatrick R."/>
            <person name="Kirst M."/>
            <person name="Kohler A."/>
            <person name="Kalluri U."/>
            <person name="Larimer F."/>
            <person name="Leebens-Mack J."/>
            <person name="Leple J.C."/>
            <person name="Locascio P."/>
            <person name="Lou Y."/>
            <person name="Lucas S."/>
            <person name="Martin F."/>
            <person name="Montanini B."/>
            <person name="Napoli C."/>
            <person name="Nelson D.R."/>
            <person name="Nelson C."/>
            <person name="Nieminen K."/>
            <person name="Nilsson O."/>
            <person name="Pereda V."/>
            <person name="Peter G."/>
            <person name="Philippe R."/>
            <person name="Pilate G."/>
            <person name="Poliakov A."/>
            <person name="Razumovskaya J."/>
            <person name="Richardson P."/>
            <person name="Rinaldi C."/>
            <person name="Ritland K."/>
            <person name="Rouze P."/>
            <person name="Ryaboy D."/>
            <person name="Schmutz J."/>
            <person name="Schrader J."/>
            <person name="Segerman B."/>
            <person name="Shin H."/>
            <person name="Siddiqui A."/>
            <person name="Sterky F."/>
            <person name="Terry A."/>
            <person name="Tsai C.J."/>
            <person name="Uberbacher E."/>
            <person name="Unneberg P."/>
            <person name="Vahala J."/>
            <person name="Wall K."/>
            <person name="Wessler S."/>
            <person name="Yang G."/>
            <person name="Yin T."/>
            <person name="Douglas C."/>
            <person name="Marra M."/>
            <person name="Sandberg G."/>
            <person name="Van de Peer Y."/>
            <person name="Rokhsar D."/>
        </authorList>
    </citation>
    <scope>NUCLEOTIDE SEQUENCE [LARGE SCALE GENOMIC DNA]</scope>
    <source>
        <strain evidence="2">cv. Nisqually</strain>
    </source>
</reference>
<organism evidence="1 2">
    <name type="scientific">Populus trichocarpa</name>
    <name type="common">Western balsam poplar</name>
    <name type="synonym">Populus balsamifera subsp. trichocarpa</name>
    <dbReference type="NCBI Taxonomy" id="3694"/>
    <lineage>
        <taxon>Eukaryota</taxon>
        <taxon>Viridiplantae</taxon>
        <taxon>Streptophyta</taxon>
        <taxon>Embryophyta</taxon>
        <taxon>Tracheophyta</taxon>
        <taxon>Spermatophyta</taxon>
        <taxon>Magnoliopsida</taxon>
        <taxon>eudicotyledons</taxon>
        <taxon>Gunneridae</taxon>
        <taxon>Pentapetalae</taxon>
        <taxon>rosids</taxon>
        <taxon>fabids</taxon>
        <taxon>Malpighiales</taxon>
        <taxon>Salicaceae</taxon>
        <taxon>Saliceae</taxon>
        <taxon>Populus</taxon>
    </lineage>
</organism>
<dbReference type="EMBL" id="CM009302">
    <property type="protein sequence ID" value="PNT06667.1"/>
    <property type="molecule type" value="Genomic_DNA"/>
</dbReference>
<accession>U5FRJ6</accession>
<dbReference type="InParanoid" id="U5FRJ6"/>
<keyword evidence="2" id="KW-1185">Reference proteome</keyword>
<sequence length="93" mass="11388">MLRVSWHDFYNQKKNHKYVWLEITYLDQKLISRIETKFCSKVEISTFQTFNLLILTRTISILQRNCFEPMPAKDKSNLNYSYEKSFFKLTFEF</sequence>
<dbReference type="AlphaFoldDB" id="U5FRJ6"/>
<evidence type="ECO:0000313" key="1">
    <source>
        <dbReference type="EMBL" id="PNT06667.1"/>
    </source>
</evidence>
<dbReference type="HOGENOM" id="CLU_2403682_0_0_1"/>
<gene>
    <name evidence="1" type="ORF">POPTR_013G044200</name>
</gene>
<proteinExistence type="predicted"/>
<evidence type="ECO:0000313" key="2">
    <source>
        <dbReference type="Proteomes" id="UP000006729"/>
    </source>
</evidence>
<name>U5FRJ6_POPTR</name>
<dbReference type="Proteomes" id="UP000006729">
    <property type="component" value="Chromosome 13"/>
</dbReference>
<protein>
    <submittedName>
        <fullName evidence="1">Uncharacterized protein</fullName>
    </submittedName>
</protein>